<feature type="domain" description="Protein kinase" evidence="5">
    <location>
        <begin position="396"/>
        <end position="492"/>
    </location>
</feature>
<keyword evidence="7" id="KW-1185">Reference proteome</keyword>
<keyword evidence="3" id="KW-0547">Nucleotide-binding</keyword>
<dbReference type="Pfam" id="PF13947">
    <property type="entry name" value="GUB_WAK_bind"/>
    <property type="match status" value="1"/>
</dbReference>
<proteinExistence type="predicted"/>
<feature type="chain" id="PRO_5020023024" evidence="4">
    <location>
        <begin position="21"/>
        <end position="492"/>
    </location>
</feature>
<name>A0A4D6MH55_VIGUN</name>
<keyword evidence="3" id="KW-0067">ATP-binding</keyword>
<dbReference type="Gene3D" id="3.30.200.20">
    <property type="entry name" value="Phosphorylase Kinase, domain 1"/>
    <property type="match status" value="1"/>
</dbReference>
<dbReference type="InterPro" id="IPR017441">
    <property type="entry name" value="Protein_kinase_ATP_BS"/>
</dbReference>
<evidence type="ECO:0000256" key="1">
    <source>
        <dbReference type="ARBA" id="ARBA00004167"/>
    </source>
</evidence>
<dbReference type="EMBL" id="CP039351">
    <property type="protein sequence ID" value="QCD99316.1"/>
    <property type="molecule type" value="Genomic_DNA"/>
</dbReference>
<dbReference type="GO" id="GO:0004672">
    <property type="term" value="F:protein kinase activity"/>
    <property type="evidence" value="ECO:0007669"/>
    <property type="project" value="InterPro"/>
</dbReference>
<dbReference type="AlphaFoldDB" id="A0A4D6MH55"/>
<dbReference type="InterPro" id="IPR000719">
    <property type="entry name" value="Prot_kinase_dom"/>
</dbReference>
<evidence type="ECO:0000256" key="3">
    <source>
        <dbReference type="PROSITE-ProRule" id="PRU10141"/>
    </source>
</evidence>
<sequence>MWRERAFVLLVLLQVHHICATKDDQEQHLCPPSSCGKISNITYPFRLQGDPEKCGNKSYEVGCENNVTVLYLHSAKYHVQAINYNNYTVRVVDPALQLHNCSSLPLRSLSRSNFSDTYTYTYSSDPYQAITSSYENWGSLSFEHIVFVNCKHTVRENGKYVKTEECVKWDSKGYAYAVVGDLKAEDLEVGCAIKLVVPTSLRTFNNHSYTSMHRGLAYGFQISWINLACQNHPCPDGFCYIDSASQKLDCGKFETKDFEVGCDVKLVAPTSLWTFNNHSYAAMHRGLAYGFEISWVQLVCENHCRLSPSDCYFDYSRRKLKCSFGEVPHLGYNYSNMHHTPTSSRLGEPLSPEGDNTSLKTKALRLSESSSRNLGQFLLFSPRRDRLAWEIKKMTGSFKEKLGEGGFGSVFKAKLRSGPFVAIKMLGKSKGNGQDFINEVATIGRIHHQNVNPMDILGHRITWIKFPRIVVDVWNEECFKQSSGVDGKVDPD</sequence>
<dbReference type="SUPFAM" id="SSF56112">
    <property type="entry name" value="Protein kinase-like (PK-like)"/>
    <property type="match status" value="1"/>
</dbReference>
<dbReference type="Proteomes" id="UP000501690">
    <property type="component" value="Linkage Group LG7"/>
</dbReference>
<reference evidence="6 7" key="1">
    <citation type="submission" date="2019-04" db="EMBL/GenBank/DDBJ databases">
        <title>An improved genome assembly and genetic linkage map for asparagus bean, Vigna unguiculata ssp. sesquipedialis.</title>
        <authorList>
            <person name="Xia Q."/>
            <person name="Zhang R."/>
            <person name="Dong Y."/>
        </authorList>
    </citation>
    <scope>NUCLEOTIDE SEQUENCE [LARGE SCALE GENOMIC DNA]</scope>
    <source>
        <tissue evidence="6">Leaf</tissue>
    </source>
</reference>
<evidence type="ECO:0000256" key="2">
    <source>
        <dbReference type="ARBA" id="ARBA00022729"/>
    </source>
</evidence>
<dbReference type="PROSITE" id="PS50011">
    <property type="entry name" value="PROTEIN_KINASE_DOM"/>
    <property type="match status" value="1"/>
</dbReference>
<evidence type="ECO:0000313" key="7">
    <source>
        <dbReference type="Proteomes" id="UP000501690"/>
    </source>
</evidence>
<comment type="subcellular location">
    <subcellularLocation>
        <location evidence="1">Membrane</location>
        <topology evidence="1">Single-pass membrane protein</topology>
    </subcellularLocation>
</comment>
<keyword evidence="2 4" id="KW-0732">Signal</keyword>
<dbReference type="InterPro" id="IPR001245">
    <property type="entry name" value="Ser-Thr/Tyr_kinase_cat_dom"/>
</dbReference>
<protein>
    <submittedName>
        <fullName evidence="6">Protein brassinosteroid insensitive 1</fullName>
    </submittedName>
</protein>
<dbReference type="PROSITE" id="PS00107">
    <property type="entry name" value="PROTEIN_KINASE_ATP"/>
    <property type="match status" value="1"/>
</dbReference>
<dbReference type="PANTHER" id="PTHR33138">
    <property type="entry name" value="OS01G0690200 PROTEIN"/>
    <property type="match status" value="1"/>
</dbReference>
<organism evidence="6 7">
    <name type="scientific">Vigna unguiculata</name>
    <name type="common">Cowpea</name>
    <dbReference type="NCBI Taxonomy" id="3917"/>
    <lineage>
        <taxon>Eukaryota</taxon>
        <taxon>Viridiplantae</taxon>
        <taxon>Streptophyta</taxon>
        <taxon>Embryophyta</taxon>
        <taxon>Tracheophyta</taxon>
        <taxon>Spermatophyta</taxon>
        <taxon>Magnoliopsida</taxon>
        <taxon>eudicotyledons</taxon>
        <taxon>Gunneridae</taxon>
        <taxon>Pentapetalae</taxon>
        <taxon>rosids</taxon>
        <taxon>fabids</taxon>
        <taxon>Fabales</taxon>
        <taxon>Fabaceae</taxon>
        <taxon>Papilionoideae</taxon>
        <taxon>50 kb inversion clade</taxon>
        <taxon>NPAAA clade</taxon>
        <taxon>indigoferoid/millettioid clade</taxon>
        <taxon>Phaseoleae</taxon>
        <taxon>Vigna</taxon>
    </lineage>
</organism>
<evidence type="ECO:0000259" key="5">
    <source>
        <dbReference type="PROSITE" id="PS50011"/>
    </source>
</evidence>
<evidence type="ECO:0000313" key="6">
    <source>
        <dbReference type="EMBL" id="QCD99316.1"/>
    </source>
</evidence>
<feature type="signal peptide" evidence="4">
    <location>
        <begin position="1"/>
        <end position="20"/>
    </location>
</feature>
<dbReference type="PANTHER" id="PTHR33138:SF30">
    <property type="entry name" value="LEAF RUST 10 DISEASE-RESISTANCE LOCUS RECEPTOR-LIKE PROTEIN KINASE-LIKE 2.7"/>
    <property type="match status" value="1"/>
</dbReference>
<accession>A0A4D6MH55</accession>
<feature type="binding site" evidence="3">
    <location>
        <position position="424"/>
    </location>
    <ligand>
        <name>ATP</name>
        <dbReference type="ChEBI" id="CHEBI:30616"/>
    </ligand>
</feature>
<dbReference type="Pfam" id="PF07714">
    <property type="entry name" value="PK_Tyr_Ser-Thr"/>
    <property type="match status" value="1"/>
</dbReference>
<evidence type="ECO:0000256" key="4">
    <source>
        <dbReference type="SAM" id="SignalP"/>
    </source>
</evidence>
<dbReference type="GO" id="GO:0005524">
    <property type="term" value="F:ATP binding"/>
    <property type="evidence" value="ECO:0007669"/>
    <property type="project" value="UniProtKB-UniRule"/>
</dbReference>
<dbReference type="InterPro" id="IPR025287">
    <property type="entry name" value="WAK_GUB"/>
</dbReference>
<gene>
    <name evidence="6" type="ORF">DEO72_LG7g597</name>
</gene>
<dbReference type="GO" id="GO:0016020">
    <property type="term" value="C:membrane"/>
    <property type="evidence" value="ECO:0007669"/>
    <property type="project" value="UniProtKB-SubCell"/>
</dbReference>
<dbReference type="InterPro" id="IPR011009">
    <property type="entry name" value="Kinase-like_dom_sf"/>
</dbReference>
<dbReference type="GO" id="GO:0030247">
    <property type="term" value="F:polysaccharide binding"/>
    <property type="evidence" value="ECO:0007669"/>
    <property type="project" value="InterPro"/>
</dbReference>